<dbReference type="Gene3D" id="3.40.980.10">
    <property type="entry name" value="MoaB/Mog-like domain"/>
    <property type="match status" value="1"/>
</dbReference>
<evidence type="ECO:0000256" key="6">
    <source>
        <dbReference type="ARBA" id="ARBA00022679"/>
    </source>
</evidence>
<dbReference type="AlphaFoldDB" id="A0A6N8EDL5"/>
<evidence type="ECO:0000313" key="14">
    <source>
        <dbReference type="Proteomes" id="UP000434044"/>
    </source>
</evidence>
<dbReference type="GO" id="GO:0005829">
    <property type="term" value="C:cytosol"/>
    <property type="evidence" value="ECO:0007669"/>
    <property type="project" value="TreeGrafter"/>
</dbReference>
<evidence type="ECO:0000256" key="2">
    <source>
        <dbReference type="ARBA" id="ARBA00002901"/>
    </source>
</evidence>
<dbReference type="Proteomes" id="UP000434044">
    <property type="component" value="Unassembled WGS sequence"/>
</dbReference>
<dbReference type="GO" id="GO:0061599">
    <property type="term" value="F:molybdopterin molybdotransferase activity"/>
    <property type="evidence" value="ECO:0007669"/>
    <property type="project" value="UniProtKB-UniRule"/>
</dbReference>
<feature type="domain" description="MoaB/Mog" evidence="12">
    <location>
        <begin position="191"/>
        <end position="328"/>
    </location>
</feature>
<keyword evidence="6 11" id="KW-0808">Transferase</keyword>
<evidence type="ECO:0000256" key="4">
    <source>
        <dbReference type="ARBA" id="ARBA00010763"/>
    </source>
</evidence>
<evidence type="ECO:0000259" key="12">
    <source>
        <dbReference type="SMART" id="SM00852"/>
    </source>
</evidence>
<evidence type="ECO:0000256" key="5">
    <source>
        <dbReference type="ARBA" id="ARBA00022505"/>
    </source>
</evidence>
<dbReference type="Gene3D" id="2.40.340.10">
    <property type="entry name" value="MoeA, C-terminal, domain IV"/>
    <property type="match status" value="1"/>
</dbReference>
<dbReference type="Pfam" id="PF00994">
    <property type="entry name" value="MoCF_biosynth"/>
    <property type="match status" value="1"/>
</dbReference>
<dbReference type="SUPFAM" id="SSF63882">
    <property type="entry name" value="MoeA N-terminal region -like"/>
    <property type="match status" value="1"/>
</dbReference>
<proteinExistence type="inferred from homology"/>
<dbReference type="CDD" id="cd00887">
    <property type="entry name" value="MoeA"/>
    <property type="match status" value="1"/>
</dbReference>
<comment type="function">
    <text evidence="2 11">Catalyzes the insertion of molybdate into adenylated molybdopterin with the concomitant release of AMP.</text>
</comment>
<dbReference type="InterPro" id="IPR005110">
    <property type="entry name" value="MoeA_linker/N"/>
</dbReference>
<evidence type="ECO:0000256" key="9">
    <source>
        <dbReference type="ARBA" id="ARBA00023150"/>
    </source>
</evidence>
<keyword evidence="14" id="KW-1185">Reference proteome</keyword>
<sequence>MMAQPNDCAPAPAGGKTLTRDEAVAFLTARVSPIDGTETLALEAALGRVLAEPVMSTIDVPGWDNSAMDGYAIRHADLAAHDGRLPVAQRIPAGAVGEPLAPGTAARIFTGAPVPEGADTVVVQEVCEASDGQVQIPLDIKAGANVRRAGEDIRAGAEVIAAGTRLTPAHLGLAASVGVARLVVRRRLRVAMLSSGDELVLPGQPLGPGQIYNSNRFMLMGLLQAWGCEVVDLGIVADDLESTVAAMARGAREADLIIASGGVSVGEEDHIKPAVERLGRLELHQVKIRPGKPLAFGLIEGTAFLGCPGNPVSLLVTAVLFARPLIRRLQGMADALDVRPLQIRAGFDWPRPDKRLEFQRARLERGADGELEVAVYPSRSSAVLSSVAWADGLVQLQPGRVVERGDPVEFLPFSELLH</sequence>
<protein>
    <recommendedName>
        <fullName evidence="11">Molybdopterin molybdenumtransferase</fullName>
        <ecNumber evidence="11">2.10.1.1</ecNumber>
    </recommendedName>
</protein>
<dbReference type="Pfam" id="PF03453">
    <property type="entry name" value="MoeA_N"/>
    <property type="match status" value="1"/>
</dbReference>
<keyword evidence="5 11" id="KW-0500">Molybdenum</keyword>
<dbReference type="InterPro" id="IPR001453">
    <property type="entry name" value="MoaB/Mog_dom"/>
</dbReference>
<evidence type="ECO:0000313" key="13">
    <source>
        <dbReference type="EMBL" id="MTW20587.1"/>
    </source>
</evidence>
<keyword evidence="9 11" id="KW-0501">Molybdenum cofactor biosynthesis</keyword>
<dbReference type="InterPro" id="IPR036135">
    <property type="entry name" value="MoeA_linker/N_sf"/>
</dbReference>
<dbReference type="SMART" id="SM00852">
    <property type="entry name" value="MoCF_biosynth"/>
    <property type="match status" value="1"/>
</dbReference>
<evidence type="ECO:0000256" key="3">
    <source>
        <dbReference type="ARBA" id="ARBA00005046"/>
    </source>
</evidence>
<dbReference type="UniPathway" id="UPA00344"/>
<dbReference type="EC" id="2.10.1.1" evidence="11"/>
<organism evidence="13 14">
    <name type="scientific">Allochromatium palmeri</name>
    <dbReference type="NCBI Taxonomy" id="231048"/>
    <lineage>
        <taxon>Bacteria</taxon>
        <taxon>Pseudomonadati</taxon>
        <taxon>Pseudomonadota</taxon>
        <taxon>Gammaproteobacteria</taxon>
        <taxon>Chromatiales</taxon>
        <taxon>Chromatiaceae</taxon>
        <taxon>Allochromatium</taxon>
    </lineage>
</organism>
<keyword evidence="7 11" id="KW-0479">Metal-binding</keyword>
<keyword evidence="8 11" id="KW-0460">Magnesium</keyword>
<dbReference type="FunFam" id="3.40.980.10:FF:000004">
    <property type="entry name" value="Molybdopterin molybdenumtransferase"/>
    <property type="match status" value="1"/>
</dbReference>
<dbReference type="NCBIfam" id="NF045515">
    <property type="entry name" value="Glp_gephyrin"/>
    <property type="match status" value="1"/>
</dbReference>
<dbReference type="GO" id="GO:0046872">
    <property type="term" value="F:metal ion binding"/>
    <property type="evidence" value="ECO:0007669"/>
    <property type="project" value="UniProtKB-UniRule"/>
</dbReference>
<dbReference type="InterPro" id="IPR036688">
    <property type="entry name" value="MoeA_C_domain_IV_sf"/>
</dbReference>
<dbReference type="Pfam" id="PF03454">
    <property type="entry name" value="MoeA_C"/>
    <property type="match status" value="1"/>
</dbReference>
<evidence type="ECO:0000256" key="10">
    <source>
        <dbReference type="ARBA" id="ARBA00047317"/>
    </source>
</evidence>
<dbReference type="Gene3D" id="2.170.190.11">
    <property type="entry name" value="Molybdopterin biosynthesis moea protein, domain 3"/>
    <property type="match status" value="1"/>
</dbReference>
<evidence type="ECO:0000256" key="8">
    <source>
        <dbReference type="ARBA" id="ARBA00022842"/>
    </source>
</evidence>
<dbReference type="Gene3D" id="3.90.105.10">
    <property type="entry name" value="Molybdopterin biosynthesis moea protein, domain 2"/>
    <property type="match status" value="1"/>
</dbReference>
<dbReference type="InterPro" id="IPR005111">
    <property type="entry name" value="MoeA_C_domain_IV"/>
</dbReference>
<dbReference type="PANTHER" id="PTHR10192:SF5">
    <property type="entry name" value="GEPHYRIN"/>
    <property type="match status" value="1"/>
</dbReference>
<name>A0A6N8EDL5_9GAMM</name>
<evidence type="ECO:0000256" key="1">
    <source>
        <dbReference type="ARBA" id="ARBA00001946"/>
    </source>
</evidence>
<comment type="similarity">
    <text evidence="4 11">Belongs to the MoeA family.</text>
</comment>
<dbReference type="EMBL" id="WNKT01000008">
    <property type="protein sequence ID" value="MTW20587.1"/>
    <property type="molecule type" value="Genomic_DNA"/>
</dbReference>
<dbReference type="SUPFAM" id="SSF53218">
    <property type="entry name" value="Molybdenum cofactor biosynthesis proteins"/>
    <property type="match status" value="1"/>
</dbReference>
<dbReference type="InterPro" id="IPR008284">
    <property type="entry name" value="MoCF_biosynth_CS"/>
</dbReference>
<dbReference type="InterPro" id="IPR038987">
    <property type="entry name" value="MoeA-like"/>
</dbReference>
<evidence type="ECO:0000256" key="11">
    <source>
        <dbReference type="RuleBase" id="RU365090"/>
    </source>
</evidence>
<dbReference type="PANTHER" id="PTHR10192">
    <property type="entry name" value="MOLYBDOPTERIN BIOSYNTHESIS PROTEIN"/>
    <property type="match status" value="1"/>
</dbReference>
<comment type="caution">
    <text evidence="13">The sequence shown here is derived from an EMBL/GenBank/DDBJ whole genome shotgun (WGS) entry which is preliminary data.</text>
</comment>
<dbReference type="InterPro" id="IPR036425">
    <property type="entry name" value="MoaB/Mog-like_dom_sf"/>
</dbReference>
<comment type="cofactor">
    <cofactor evidence="1 11">
        <name>Mg(2+)</name>
        <dbReference type="ChEBI" id="CHEBI:18420"/>
    </cofactor>
</comment>
<dbReference type="NCBIfam" id="TIGR00177">
    <property type="entry name" value="molyb_syn"/>
    <property type="match status" value="1"/>
</dbReference>
<dbReference type="PROSITE" id="PS01079">
    <property type="entry name" value="MOCF_BIOSYNTHESIS_2"/>
    <property type="match status" value="1"/>
</dbReference>
<dbReference type="GO" id="GO:0006777">
    <property type="term" value="P:Mo-molybdopterin cofactor biosynthetic process"/>
    <property type="evidence" value="ECO:0007669"/>
    <property type="project" value="UniProtKB-UniRule"/>
</dbReference>
<dbReference type="SUPFAM" id="SSF63867">
    <property type="entry name" value="MoeA C-terminal domain-like"/>
    <property type="match status" value="1"/>
</dbReference>
<dbReference type="OrthoDB" id="9804758at2"/>
<gene>
    <name evidence="13" type="ORF">GJ668_05685</name>
</gene>
<comment type="catalytic activity">
    <reaction evidence="10">
        <text>adenylyl-molybdopterin + molybdate = Mo-molybdopterin + AMP + H(+)</text>
        <dbReference type="Rhea" id="RHEA:35047"/>
        <dbReference type="ChEBI" id="CHEBI:15378"/>
        <dbReference type="ChEBI" id="CHEBI:36264"/>
        <dbReference type="ChEBI" id="CHEBI:62727"/>
        <dbReference type="ChEBI" id="CHEBI:71302"/>
        <dbReference type="ChEBI" id="CHEBI:456215"/>
        <dbReference type="EC" id="2.10.1.1"/>
    </reaction>
</comment>
<comment type="pathway">
    <text evidence="3 11">Cofactor biosynthesis; molybdopterin biosynthesis.</text>
</comment>
<evidence type="ECO:0000256" key="7">
    <source>
        <dbReference type="ARBA" id="ARBA00022723"/>
    </source>
</evidence>
<reference evidence="13 14" key="1">
    <citation type="submission" date="2019-11" db="EMBL/GenBank/DDBJ databases">
        <title>Whole-genome sequence of the anaerobic purple sulfur bacterium Allochromatium palmeri DSM 15591.</title>
        <authorList>
            <person name="Kyndt J.A."/>
            <person name="Meyer T.E."/>
        </authorList>
    </citation>
    <scope>NUCLEOTIDE SEQUENCE [LARGE SCALE GENOMIC DNA]</scope>
    <source>
        <strain evidence="13 14">DSM 15591</strain>
    </source>
</reference>
<accession>A0A6N8EDL5</accession>